<organism evidence="7 8">
    <name type="scientific">Bosea rubneri</name>
    <dbReference type="NCBI Taxonomy" id="3075434"/>
    <lineage>
        <taxon>Bacteria</taxon>
        <taxon>Pseudomonadati</taxon>
        <taxon>Pseudomonadota</taxon>
        <taxon>Alphaproteobacteria</taxon>
        <taxon>Hyphomicrobiales</taxon>
        <taxon>Boseaceae</taxon>
        <taxon>Bosea</taxon>
    </lineage>
</organism>
<sequence length="267" mass="27856">MTAPPAAAAAPLLAITDLSVTYAGSIAALRGISLQVPRSGIVALLGANGAGKTTTLRAVSGLLGWHRGRIGGGDVRFDGDSIAALGGAALVRRGIAQVMEGRRIFAELSVEENLRLGAFTRHDVAGVRRTLEEVLEQFPILRERYRQAAGYLSGGQQQMLAIGRALMAGPKLLLLDEPSLGLAPIIVQQIREVIRRIADNGVAVMLVEQNADMALSLADHGYILENGRIALEGTGAALKADPAIRELYLGIVGASDGELAVAAGDAR</sequence>
<evidence type="ECO:0000256" key="5">
    <source>
        <dbReference type="ARBA" id="ARBA00022970"/>
    </source>
</evidence>
<dbReference type="Proteomes" id="UP001254257">
    <property type="component" value="Unassembled WGS sequence"/>
</dbReference>
<keyword evidence="5" id="KW-0029">Amino-acid transport</keyword>
<dbReference type="Gene3D" id="3.40.50.300">
    <property type="entry name" value="P-loop containing nucleotide triphosphate hydrolases"/>
    <property type="match status" value="1"/>
</dbReference>
<keyword evidence="3" id="KW-0547">Nucleotide-binding</keyword>
<dbReference type="PROSITE" id="PS50893">
    <property type="entry name" value="ABC_TRANSPORTER_2"/>
    <property type="match status" value="1"/>
</dbReference>
<evidence type="ECO:0000256" key="2">
    <source>
        <dbReference type="ARBA" id="ARBA00022448"/>
    </source>
</evidence>
<dbReference type="InterPro" id="IPR017871">
    <property type="entry name" value="ABC_transporter-like_CS"/>
</dbReference>
<dbReference type="Pfam" id="PF00005">
    <property type="entry name" value="ABC_tran"/>
    <property type="match status" value="1"/>
</dbReference>
<accession>A0ABU3S6U7</accession>
<dbReference type="InterPro" id="IPR027417">
    <property type="entry name" value="P-loop_NTPase"/>
</dbReference>
<dbReference type="GO" id="GO:0005524">
    <property type="term" value="F:ATP binding"/>
    <property type="evidence" value="ECO:0007669"/>
    <property type="project" value="UniProtKB-KW"/>
</dbReference>
<evidence type="ECO:0000259" key="6">
    <source>
        <dbReference type="PROSITE" id="PS50893"/>
    </source>
</evidence>
<gene>
    <name evidence="7" type="ORF">RKE40_11520</name>
</gene>
<evidence type="ECO:0000256" key="4">
    <source>
        <dbReference type="ARBA" id="ARBA00022840"/>
    </source>
</evidence>
<dbReference type="SMART" id="SM00382">
    <property type="entry name" value="AAA"/>
    <property type="match status" value="1"/>
</dbReference>
<keyword evidence="2" id="KW-0813">Transport</keyword>
<keyword evidence="4 7" id="KW-0067">ATP-binding</keyword>
<dbReference type="EMBL" id="JAWDID010000014">
    <property type="protein sequence ID" value="MDU0340518.1"/>
    <property type="molecule type" value="Genomic_DNA"/>
</dbReference>
<protein>
    <submittedName>
        <fullName evidence="7">ABC transporter ATP-binding protein</fullName>
    </submittedName>
</protein>
<feature type="domain" description="ABC transporter" evidence="6">
    <location>
        <begin position="13"/>
        <end position="251"/>
    </location>
</feature>
<reference evidence="7 8" key="1">
    <citation type="submission" date="2023-09" db="EMBL/GenBank/DDBJ databases">
        <title>Whole genome shotgun sequencing (WGS) of Bosea sp. ZW T0_25, isolated from stored onions (Allium cepa).</title>
        <authorList>
            <person name="Stoll D.A."/>
            <person name="Huch M."/>
        </authorList>
    </citation>
    <scope>NUCLEOTIDE SEQUENCE [LARGE SCALE GENOMIC DNA]</scope>
    <source>
        <strain evidence="7 8">ZW T0_25</strain>
    </source>
</reference>
<dbReference type="SUPFAM" id="SSF52540">
    <property type="entry name" value="P-loop containing nucleoside triphosphate hydrolases"/>
    <property type="match status" value="1"/>
</dbReference>
<dbReference type="InterPro" id="IPR003593">
    <property type="entry name" value="AAA+_ATPase"/>
</dbReference>
<comment type="caution">
    <text evidence="7">The sequence shown here is derived from an EMBL/GenBank/DDBJ whole genome shotgun (WGS) entry which is preliminary data.</text>
</comment>
<dbReference type="PANTHER" id="PTHR43820:SF4">
    <property type="entry name" value="HIGH-AFFINITY BRANCHED-CHAIN AMINO ACID TRANSPORT ATP-BINDING PROTEIN LIVF"/>
    <property type="match status" value="1"/>
</dbReference>
<dbReference type="PROSITE" id="PS00211">
    <property type="entry name" value="ABC_TRANSPORTER_1"/>
    <property type="match status" value="1"/>
</dbReference>
<name>A0ABU3S6U7_9HYPH</name>
<dbReference type="CDD" id="cd03224">
    <property type="entry name" value="ABC_TM1139_LivF_branched"/>
    <property type="match status" value="1"/>
</dbReference>
<dbReference type="InterPro" id="IPR052156">
    <property type="entry name" value="BCAA_Transport_ATP-bd_LivF"/>
</dbReference>
<evidence type="ECO:0000313" key="8">
    <source>
        <dbReference type="Proteomes" id="UP001254257"/>
    </source>
</evidence>
<evidence type="ECO:0000256" key="3">
    <source>
        <dbReference type="ARBA" id="ARBA00022741"/>
    </source>
</evidence>
<dbReference type="InterPro" id="IPR003439">
    <property type="entry name" value="ABC_transporter-like_ATP-bd"/>
</dbReference>
<dbReference type="RefSeq" id="WP_316018385.1">
    <property type="nucleotide sequence ID" value="NZ_JAWDID010000014.1"/>
</dbReference>
<proteinExistence type="inferred from homology"/>
<comment type="similarity">
    <text evidence="1">Belongs to the ABC transporter superfamily.</text>
</comment>
<dbReference type="PANTHER" id="PTHR43820">
    <property type="entry name" value="HIGH-AFFINITY BRANCHED-CHAIN AMINO ACID TRANSPORT ATP-BINDING PROTEIN LIVF"/>
    <property type="match status" value="1"/>
</dbReference>
<keyword evidence="8" id="KW-1185">Reference proteome</keyword>
<evidence type="ECO:0000256" key="1">
    <source>
        <dbReference type="ARBA" id="ARBA00005417"/>
    </source>
</evidence>
<evidence type="ECO:0000313" key="7">
    <source>
        <dbReference type="EMBL" id="MDU0340518.1"/>
    </source>
</evidence>